<sequence length="370" mass="41352">MSREFAFHPIFMTFYQNYVIFYKTVLDYNYQKIYRGEIMNIQISNEDFAWSQQAIGRLSRYFEQNVVGQKLLERSMIAALLGNGHVLVESVPGLAKTTAARALADAVGGKFSRIQCTPDLLPGDIVGTQIYRQDSGKFETVLGPVFANIVLLDEINRSSAKTQSAMLEAMQEKQVTIGGNSYHMPKDTFFVIATQNPIEQEGTYPLSEAQADRFLIKEKISYPSIQEEVSILNMMEAIDNNVKQEKQPAVLTIEEIARLQKIVASIYCDPTVKNYIAAIVAATRCADQYLPNNLKGYVSLGASPRATIAFLKMGKALALMQGRLFVTPDDIKSISRQVLRHRISLRYLAAADGINEDMIVDGIVRAIRTP</sequence>
<name>A0A1H9X3K0_BUTFI</name>
<protein>
    <submittedName>
        <fullName evidence="3">MoxR-like ATPase</fullName>
    </submittedName>
</protein>
<evidence type="ECO:0000313" key="3">
    <source>
        <dbReference type="EMBL" id="SES40695.1"/>
    </source>
</evidence>
<dbReference type="InterPro" id="IPR027417">
    <property type="entry name" value="P-loop_NTPase"/>
</dbReference>
<feature type="domain" description="ChlI/MoxR AAA lid" evidence="2">
    <location>
        <begin position="297"/>
        <end position="361"/>
    </location>
</feature>
<evidence type="ECO:0000259" key="2">
    <source>
        <dbReference type="Pfam" id="PF17863"/>
    </source>
</evidence>
<dbReference type="Gene3D" id="1.10.8.80">
    <property type="entry name" value="Magnesium chelatase subunit I, C-Terminal domain"/>
    <property type="match status" value="1"/>
</dbReference>
<dbReference type="InterPro" id="IPR041628">
    <property type="entry name" value="ChlI/MoxR_AAA_lid"/>
</dbReference>
<dbReference type="CDD" id="cd00009">
    <property type="entry name" value="AAA"/>
    <property type="match status" value="1"/>
</dbReference>
<dbReference type="Proteomes" id="UP000182584">
    <property type="component" value="Unassembled WGS sequence"/>
</dbReference>
<evidence type="ECO:0000259" key="1">
    <source>
        <dbReference type="Pfam" id="PF07726"/>
    </source>
</evidence>
<dbReference type="Pfam" id="PF17863">
    <property type="entry name" value="AAA_lid_2"/>
    <property type="match status" value="1"/>
</dbReference>
<dbReference type="SUPFAM" id="SSF52540">
    <property type="entry name" value="P-loop containing nucleoside triphosphate hydrolases"/>
    <property type="match status" value="1"/>
</dbReference>
<dbReference type="GO" id="GO:0005524">
    <property type="term" value="F:ATP binding"/>
    <property type="evidence" value="ECO:0007669"/>
    <property type="project" value="InterPro"/>
</dbReference>
<dbReference type="PIRSF" id="PIRSF002849">
    <property type="entry name" value="AAA_ATPase_chaperone_MoxR_prd"/>
    <property type="match status" value="1"/>
</dbReference>
<dbReference type="InterPro" id="IPR011703">
    <property type="entry name" value="ATPase_AAA-3"/>
</dbReference>
<dbReference type="Pfam" id="PF07726">
    <property type="entry name" value="AAA_3"/>
    <property type="match status" value="1"/>
</dbReference>
<dbReference type="EMBL" id="FOGJ01000042">
    <property type="protein sequence ID" value="SES40695.1"/>
    <property type="molecule type" value="Genomic_DNA"/>
</dbReference>
<accession>A0A1H9X3K0</accession>
<organism evidence="3 4">
    <name type="scientific">Butyrivibrio fibrisolvens</name>
    <dbReference type="NCBI Taxonomy" id="831"/>
    <lineage>
        <taxon>Bacteria</taxon>
        <taxon>Bacillati</taxon>
        <taxon>Bacillota</taxon>
        <taxon>Clostridia</taxon>
        <taxon>Lachnospirales</taxon>
        <taxon>Lachnospiraceae</taxon>
        <taxon>Butyrivibrio</taxon>
    </lineage>
</organism>
<evidence type="ECO:0000313" key="4">
    <source>
        <dbReference type="Proteomes" id="UP000182584"/>
    </source>
</evidence>
<dbReference type="eggNOG" id="COG0714">
    <property type="taxonomic scope" value="Bacteria"/>
</dbReference>
<dbReference type="PANTHER" id="PTHR42759:SF1">
    <property type="entry name" value="MAGNESIUM-CHELATASE SUBUNIT CHLD"/>
    <property type="match status" value="1"/>
</dbReference>
<dbReference type="AlphaFoldDB" id="A0A1H9X3K0"/>
<dbReference type="Gene3D" id="3.40.50.300">
    <property type="entry name" value="P-loop containing nucleotide triphosphate hydrolases"/>
    <property type="match status" value="1"/>
</dbReference>
<reference evidence="3 4" key="1">
    <citation type="submission" date="2016-10" db="EMBL/GenBank/DDBJ databases">
        <authorList>
            <person name="de Groot N.N."/>
        </authorList>
    </citation>
    <scope>NUCLEOTIDE SEQUENCE [LARGE SCALE GENOMIC DNA]</scope>
    <source>
        <strain evidence="3 4">AR40</strain>
    </source>
</reference>
<feature type="domain" description="ATPase AAA-3" evidence="1">
    <location>
        <begin position="85"/>
        <end position="216"/>
    </location>
</feature>
<proteinExistence type="predicted"/>
<dbReference type="GO" id="GO:0016887">
    <property type="term" value="F:ATP hydrolysis activity"/>
    <property type="evidence" value="ECO:0007669"/>
    <property type="project" value="InterPro"/>
</dbReference>
<gene>
    <name evidence="3" type="ORF">SAMN04487884_1428</name>
</gene>
<dbReference type="PANTHER" id="PTHR42759">
    <property type="entry name" value="MOXR FAMILY PROTEIN"/>
    <property type="match status" value="1"/>
</dbReference>
<dbReference type="InterPro" id="IPR050764">
    <property type="entry name" value="CbbQ/NirQ/NorQ/GpvN"/>
</dbReference>